<evidence type="ECO:0000313" key="2">
    <source>
        <dbReference type="Proteomes" id="UP000838756"/>
    </source>
</evidence>
<comment type="caution">
    <text evidence="1">The sequence shown here is derived from an EMBL/GenBank/DDBJ whole genome shotgun (WGS) entry which is preliminary data.</text>
</comment>
<evidence type="ECO:0000313" key="1">
    <source>
        <dbReference type="EMBL" id="CAH2227586.1"/>
    </source>
</evidence>
<keyword evidence="2" id="KW-1185">Reference proteome</keyword>
<protein>
    <submittedName>
        <fullName evidence="1">Jg25241 protein</fullName>
    </submittedName>
</protein>
<gene>
    <name evidence="1" type="primary">jg25241</name>
    <name evidence="1" type="ORF">PAEG_LOCUS7964</name>
</gene>
<proteinExistence type="predicted"/>
<reference evidence="1" key="1">
    <citation type="submission" date="2022-03" db="EMBL/GenBank/DDBJ databases">
        <authorList>
            <person name="Lindestad O."/>
        </authorList>
    </citation>
    <scope>NUCLEOTIDE SEQUENCE</scope>
</reference>
<organism evidence="1 2">
    <name type="scientific">Pararge aegeria aegeria</name>
    <dbReference type="NCBI Taxonomy" id="348720"/>
    <lineage>
        <taxon>Eukaryota</taxon>
        <taxon>Metazoa</taxon>
        <taxon>Ecdysozoa</taxon>
        <taxon>Arthropoda</taxon>
        <taxon>Hexapoda</taxon>
        <taxon>Insecta</taxon>
        <taxon>Pterygota</taxon>
        <taxon>Neoptera</taxon>
        <taxon>Endopterygota</taxon>
        <taxon>Lepidoptera</taxon>
        <taxon>Glossata</taxon>
        <taxon>Ditrysia</taxon>
        <taxon>Papilionoidea</taxon>
        <taxon>Nymphalidae</taxon>
        <taxon>Satyrinae</taxon>
        <taxon>Satyrini</taxon>
        <taxon>Parargina</taxon>
        <taxon>Pararge</taxon>
    </lineage>
</organism>
<accession>A0A8S4R3H2</accession>
<name>A0A8S4R3H2_9NEOP</name>
<dbReference type="EMBL" id="CAKXAJ010023197">
    <property type="protein sequence ID" value="CAH2227586.1"/>
    <property type="molecule type" value="Genomic_DNA"/>
</dbReference>
<dbReference type="Proteomes" id="UP000838756">
    <property type="component" value="Unassembled WGS sequence"/>
</dbReference>
<feature type="non-terminal residue" evidence="1">
    <location>
        <position position="1"/>
    </location>
</feature>
<dbReference type="AlphaFoldDB" id="A0A8S4R3H2"/>
<sequence>VRLDIICYEVQMWPSTQYHIRSRHSVHDIGDKLQKAPDGMVILHVDRKVTLVTDASTLYFLELKLAGAQECAD</sequence>